<organism evidence="1 2">
    <name type="scientific">Trametes coccinea (strain BRFM310)</name>
    <name type="common">Pycnoporus coccineus</name>
    <dbReference type="NCBI Taxonomy" id="1353009"/>
    <lineage>
        <taxon>Eukaryota</taxon>
        <taxon>Fungi</taxon>
        <taxon>Dikarya</taxon>
        <taxon>Basidiomycota</taxon>
        <taxon>Agaricomycotina</taxon>
        <taxon>Agaricomycetes</taxon>
        <taxon>Polyporales</taxon>
        <taxon>Polyporaceae</taxon>
        <taxon>Trametes</taxon>
    </lineage>
</organism>
<name>A0A1Y2I7B5_TRAC3</name>
<gene>
    <name evidence="1" type="ORF">PYCCODRAFT_90041</name>
</gene>
<proteinExistence type="predicted"/>
<evidence type="ECO:0000313" key="1">
    <source>
        <dbReference type="EMBL" id="OSC96352.1"/>
    </source>
</evidence>
<dbReference type="Proteomes" id="UP000193067">
    <property type="component" value="Unassembled WGS sequence"/>
</dbReference>
<sequence>MSFQLSFLCAVPVYPTQSPTNLPYTHCRLLTWMLIPRLPLELWHVILDYCAPVQVDITSLRLFQSPSHGGGSGERDTPECARTLMACALTCRDWVSRSIYNYYASCVMLRRPEDVERLSDLITKRPHLAALIRILSIEPEHRGFERHRQASFISFARTRLAQQLTNLHSVVYTGSPSTLWPYPTAYNLPIAQYRSLRTLCLSTTFRRPVDMCRLVWAVEKLQNLLLPKIRFISGWDDPLDPGFEKLQNLAARKPRCTSLETLVLDVSNNAVPWRLRLRPAFESLVCER</sequence>
<evidence type="ECO:0000313" key="2">
    <source>
        <dbReference type="Proteomes" id="UP000193067"/>
    </source>
</evidence>
<reference evidence="1 2" key="1">
    <citation type="journal article" date="2015" name="Biotechnol. Biofuels">
        <title>Enhanced degradation of softwood versus hardwood by the white-rot fungus Pycnoporus coccineus.</title>
        <authorList>
            <person name="Couturier M."/>
            <person name="Navarro D."/>
            <person name="Chevret D."/>
            <person name="Henrissat B."/>
            <person name="Piumi F."/>
            <person name="Ruiz-Duenas F.J."/>
            <person name="Martinez A.T."/>
            <person name="Grigoriev I.V."/>
            <person name="Riley R."/>
            <person name="Lipzen A."/>
            <person name="Berrin J.G."/>
            <person name="Master E.R."/>
            <person name="Rosso M.N."/>
        </authorList>
    </citation>
    <scope>NUCLEOTIDE SEQUENCE [LARGE SCALE GENOMIC DNA]</scope>
    <source>
        <strain evidence="1 2">BRFM310</strain>
    </source>
</reference>
<protein>
    <recommendedName>
        <fullName evidence="3">F-box domain-containing protein</fullName>
    </recommendedName>
</protein>
<accession>A0A1Y2I7B5</accession>
<dbReference type="OrthoDB" id="2749824at2759"/>
<keyword evidence="2" id="KW-1185">Reference proteome</keyword>
<dbReference type="AlphaFoldDB" id="A0A1Y2I7B5"/>
<evidence type="ECO:0008006" key="3">
    <source>
        <dbReference type="Google" id="ProtNLM"/>
    </source>
</evidence>
<dbReference type="EMBL" id="KZ084187">
    <property type="protein sequence ID" value="OSC96352.1"/>
    <property type="molecule type" value="Genomic_DNA"/>
</dbReference>